<dbReference type="PANTHER" id="PTHR43476">
    <property type="entry name" value="3-(3-HYDROXY-PHENYL)PROPIONATE/3-HYDROXYCINNAMIC ACID HYDROXYLASE"/>
    <property type="match status" value="1"/>
</dbReference>
<name>A0A109IMB7_9ACTN</name>
<dbReference type="SUPFAM" id="SSF51905">
    <property type="entry name" value="FAD/NAD(P)-binding domain"/>
    <property type="match status" value="1"/>
</dbReference>
<organism evidence="4 5">
    <name type="scientific">Micromonospora rifamycinica</name>
    <dbReference type="NCBI Taxonomy" id="291594"/>
    <lineage>
        <taxon>Bacteria</taxon>
        <taxon>Bacillati</taxon>
        <taxon>Actinomycetota</taxon>
        <taxon>Actinomycetes</taxon>
        <taxon>Micromonosporales</taxon>
        <taxon>Micromonosporaceae</taxon>
        <taxon>Micromonospora</taxon>
    </lineage>
</organism>
<dbReference type="Proteomes" id="UP000198226">
    <property type="component" value="Chromosome I"/>
</dbReference>
<dbReference type="Gene3D" id="3.50.50.60">
    <property type="entry name" value="FAD/NAD(P)-binding domain"/>
    <property type="match status" value="2"/>
</dbReference>
<evidence type="ECO:0000259" key="3">
    <source>
        <dbReference type="Pfam" id="PF01494"/>
    </source>
</evidence>
<proteinExistence type="predicted"/>
<dbReference type="AlphaFoldDB" id="A0A109IMB7"/>
<keyword evidence="1" id="KW-0560">Oxidoreductase</keyword>
<reference evidence="5" key="1">
    <citation type="submission" date="2016-06" db="EMBL/GenBank/DDBJ databases">
        <authorList>
            <person name="Varghese N."/>
            <person name="Submissions Spin"/>
        </authorList>
    </citation>
    <scope>NUCLEOTIDE SEQUENCE [LARGE SCALE GENOMIC DNA]</scope>
    <source>
        <strain evidence="5">DSM 44983</strain>
    </source>
</reference>
<evidence type="ECO:0000256" key="1">
    <source>
        <dbReference type="ARBA" id="ARBA00023002"/>
    </source>
</evidence>
<dbReference type="Pfam" id="PF01494">
    <property type="entry name" value="FAD_binding_3"/>
    <property type="match status" value="1"/>
</dbReference>
<protein>
    <submittedName>
        <fullName evidence="4">2-polyprenyl-6-methoxyphenol hydroxylase</fullName>
    </submittedName>
</protein>
<dbReference type="EMBL" id="LT607752">
    <property type="protein sequence ID" value="SCG51133.1"/>
    <property type="molecule type" value="Genomic_DNA"/>
</dbReference>
<sequence>MNADVVVVGAGAGGLAAARALGGRGLRVLVLDRQSTPTSIAKGEILQPETVRILDGWGVLDALRATGACPVDQLAIRDPQGRPLLALDYRALPGSHRQILCADYGDLRGVLADGLPGTVTVRWGQRVTGPLRAADGRVTGVRVTDGDGEQEIRAALVVAADGMSSPLRKAAGITVERREYPHGLVAFDVAGVEVADEVSAYRTDRGLCLVYPLPGGRCRVYVQVTPDEFRGRSAADLTDWCDRLLAEVPAIRPLGPALRANLHRRQLLAVYRLRAARLTVPGLALVGEAAHAVHPMAAQGVNSSLADAETLAATLTAGGHPDDAGVDRALRDYDAARRPRLDHVATVSHSAALMLTSVSGLPRLLGGRMMRRTAANPRLLGLTAGNLSGTAVRPLSLVDRMYQLGLLVDRKAHRTAPPAPQRSERR</sequence>
<dbReference type="GO" id="GO:0071949">
    <property type="term" value="F:FAD binding"/>
    <property type="evidence" value="ECO:0007669"/>
    <property type="project" value="InterPro"/>
</dbReference>
<evidence type="ECO:0000256" key="2">
    <source>
        <dbReference type="ARBA" id="ARBA00023027"/>
    </source>
</evidence>
<gene>
    <name evidence="4" type="ORF">GA0070623_1892</name>
</gene>
<dbReference type="PANTHER" id="PTHR43476:SF4">
    <property type="entry name" value="BLR0106 PROTEIN"/>
    <property type="match status" value="1"/>
</dbReference>
<dbReference type="GO" id="GO:0016491">
    <property type="term" value="F:oxidoreductase activity"/>
    <property type="evidence" value="ECO:0007669"/>
    <property type="project" value="UniProtKB-KW"/>
</dbReference>
<dbReference type="InterPro" id="IPR002938">
    <property type="entry name" value="FAD-bd"/>
</dbReference>
<dbReference type="RefSeq" id="WP_067305044.1">
    <property type="nucleotide sequence ID" value="NZ_LRMV01000029.1"/>
</dbReference>
<dbReference type="OrthoDB" id="9769565at2"/>
<keyword evidence="5" id="KW-1185">Reference proteome</keyword>
<evidence type="ECO:0000313" key="5">
    <source>
        <dbReference type="Proteomes" id="UP000198226"/>
    </source>
</evidence>
<dbReference type="InterPro" id="IPR050631">
    <property type="entry name" value="PheA/TfdB_FAD_monoxygenase"/>
</dbReference>
<evidence type="ECO:0000313" key="4">
    <source>
        <dbReference type="EMBL" id="SCG51133.1"/>
    </source>
</evidence>
<keyword evidence="2" id="KW-0520">NAD</keyword>
<dbReference type="PRINTS" id="PR00420">
    <property type="entry name" value="RNGMNOXGNASE"/>
</dbReference>
<accession>A0A109IMB7</accession>
<dbReference type="InterPro" id="IPR036188">
    <property type="entry name" value="FAD/NAD-bd_sf"/>
</dbReference>
<feature type="domain" description="FAD-binding" evidence="3">
    <location>
        <begin position="3"/>
        <end position="344"/>
    </location>
</feature>